<dbReference type="RefSeq" id="WP_060718819.1">
    <property type="nucleotide sequence ID" value="NZ_CP055265.1"/>
</dbReference>
<reference evidence="1 2" key="1">
    <citation type="submission" date="2018-08" db="EMBL/GenBank/DDBJ databases">
        <title>Genome sequencing of Agrobacterium vitis strain ICMP 10754.</title>
        <authorList>
            <person name="Visnovsky S.B."/>
            <person name="Pitman A.R."/>
        </authorList>
    </citation>
    <scope>NUCLEOTIDE SEQUENCE [LARGE SCALE GENOMIC DNA]</scope>
    <source>
        <strain evidence="1 2">ICMP 10754</strain>
    </source>
</reference>
<dbReference type="InterPro" id="IPR007485">
    <property type="entry name" value="LPS_assembly_LptE"/>
</dbReference>
<dbReference type="Proteomes" id="UP000436911">
    <property type="component" value="Unassembled WGS sequence"/>
</dbReference>
<dbReference type="GeneID" id="60683531"/>
<proteinExistence type="predicted"/>
<organism evidence="1 2">
    <name type="scientific">Agrobacterium vitis</name>
    <name type="common">Rhizobium vitis</name>
    <dbReference type="NCBI Taxonomy" id="373"/>
    <lineage>
        <taxon>Bacteria</taxon>
        <taxon>Pseudomonadati</taxon>
        <taxon>Pseudomonadota</taxon>
        <taxon>Alphaproteobacteria</taxon>
        <taxon>Hyphomicrobiales</taxon>
        <taxon>Rhizobiaceae</taxon>
        <taxon>Rhizobium/Agrobacterium group</taxon>
        <taxon>Agrobacterium</taxon>
    </lineage>
</organism>
<gene>
    <name evidence="1" type="ORF">DXT89_06895</name>
</gene>
<sequence length="174" mass="18681">MSSDSRVNLSRRAVLAASVGLLGALAGCQVRPLYGEALGTRKLMASIGFSPATDRVGQEVRNRLIFLAAGGQGEPAHPEYFLTLAVKTDTTEVLINESTDRATAGRVTVSADYTLKKASDLSVMRIAHRQAVALVDFPTQEFAKLRAVRDAENRAARELAELISADLASLLVRK</sequence>
<name>A0A368NQQ8_AGRVI</name>
<dbReference type="AlphaFoldDB" id="A0A368NQQ8"/>
<evidence type="ECO:0008006" key="3">
    <source>
        <dbReference type="Google" id="ProtNLM"/>
    </source>
</evidence>
<comment type="caution">
    <text evidence="1">The sequence shown here is derived from an EMBL/GenBank/DDBJ whole genome shotgun (WGS) entry which is preliminary data.</text>
</comment>
<protein>
    <recommendedName>
        <fullName evidence="3">LPS-assembly lipoprotein</fullName>
    </recommendedName>
</protein>
<dbReference type="Gene3D" id="3.30.160.150">
    <property type="entry name" value="Lipoprotein like domain"/>
    <property type="match status" value="1"/>
</dbReference>
<evidence type="ECO:0000313" key="1">
    <source>
        <dbReference type="EMBL" id="KAA3529469.1"/>
    </source>
</evidence>
<dbReference type="GO" id="GO:0043165">
    <property type="term" value="P:Gram-negative-bacterium-type cell outer membrane assembly"/>
    <property type="evidence" value="ECO:0007669"/>
    <property type="project" value="InterPro"/>
</dbReference>
<evidence type="ECO:0000313" key="2">
    <source>
        <dbReference type="Proteomes" id="UP000436911"/>
    </source>
</evidence>
<dbReference type="PROSITE" id="PS51257">
    <property type="entry name" value="PROKAR_LIPOPROTEIN"/>
    <property type="match status" value="1"/>
</dbReference>
<dbReference type="GO" id="GO:0019867">
    <property type="term" value="C:outer membrane"/>
    <property type="evidence" value="ECO:0007669"/>
    <property type="project" value="InterPro"/>
</dbReference>
<accession>A0A368NQQ8</accession>
<dbReference type="OrthoDB" id="7678210at2"/>
<dbReference type="Pfam" id="PF04390">
    <property type="entry name" value="LptE"/>
    <property type="match status" value="1"/>
</dbReference>
<dbReference type="EMBL" id="QUSG01000003">
    <property type="protein sequence ID" value="KAA3529469.1"/>
    <property type="molecule type" value="Genomic_DNA"/>
</dbReference>